<accession>A0ABR9DP13</accession>
<comment type="caution">
    <text evidence="1">The sequence shown here is derived from an EMBL/GenBank/DDBJ whole genome shotgun (WGS) entry which is preliminary data.</text>
</comment>
<organism evidence="1 2">
    <name type="scientific">Flavimobilis rhizosphaerae</name>
    <dbReference type="NCBI Taxonomy" id="2775421"/>
    <lineage>
        <taxon>Bacteria</taxon>
        <taxon>Bacillati</taxon>
        <taxon>Actinomycetota</taxon>
        <taxon>Actinomycetes</taxon>
        <taxon>Micrococcales</taxon>
        <taxon>Jonesiaceae</taxon>
        <taxon>Flavimobilis</taxon>
    </lineage>
</organism>
<keyword evidence="2" id="KW-1185">Reference proteome</keyword>
<protein>
    <submittedName>
        <fullName evidence="1">Uncharacterized protein</fullName>
    </submittedName>
</protein>
<dbReference type="EMBL" id="JACZDF010000001">
    <property type="protein sequence ID" value="MBD9698171.1"/>
    <property type="molecule type" value="Genomic_DNA"/>
</dbReference>
<evidence type="ECO:0000313" key="1">
    <source>
        <dbReference type="EMBL" id="MBD9698171.1"/>
    </source>
</evidence>
<evidence type="ECO:0000313" key="2">
    <source>
        <dbReference type="Proteomes" id="UP000642107"/>
    </source>
</evidence>
<name>A0ABR9DP13_9MICO</name>
<proteinExistence type="predicted"/>
<dbReference type="RefSeq" id="WP_192277138.1">
    <property type="nucleotide sequence ID" value="NZ_JACZDF010000001.1"/>
</dbReference>
<dbReference type="Proteomes" id="UP000642107">
    <property type="component" value="Unassembled WGS sequence"/>
</dbReference>
<reference evidence="1 2" key="1">
    <citation type="submission" date="2020-09" db="EMBL/GenBank/DDBJ databases">
        <title>Flavimobilis rhizosphaerae sp. nov., isolated from rhizosphere soil of Spartina alterniflora.</title>
        <authorList>
            <person name="Hanqin C."/>
        </authorList>
    </citation>
    <scope>NUCLEOTIDE SEQUENCE [LARGE SCALE GENOMIC DNA]</scope>
    <source>
        <strain evidence="1 2">GY 10621</strain>
    </source>
</reference>
<sequence length="54" mass="5820">MDNVEVLEVDQWLALLIIGDLDPYAQPVTQPAPLPTESAKGQLSTLIVDGAIFL</sequence>
<gene>
    <name evidence="1" type="ORF">IGS67_01500</name>
</gene>